<reference evidence="2 3" key="1">
    <citation type="submission" date="2019-04" db="EMBL/GenBank/DDBJ databases">
        <authorList>
            <person name="Li Y."/>
            <person name="Wang J."/>
        </authorList>
    </citation>
    <scope>NUCLEOTIDE SEQUENCE [LARGE SCALE GENOMIC DNA]</scope>
    <source>
        <strain evidence="2 3">DSM 14668</strain>
    </source>
</reference>
<dbReference type="AlphaFoldDB" id="A0A4U1JF42"/>
<dbReference type="Gene3D" id="3.40.50.300">
    <property type="entry name" value="P-loop containing nucleotide triphosphate hydrolases"/>
    <property type="match status" value="1"/>
</dbReference>
<dbReference type="Proteomes" id="UP000309215">
    <property type="component" value="Unassembled WGS sequence"/>
</dbReference>
<sequence length="1212" mass="128223">MPTVRDGYLAVFASARSDAGRAMALANLAALLAHRGDKVLVIDLAVDSPTLTRYFPDDTKRRAATSNAPRPRPAPGMVDLLASVREEARRFPATRGPAGSGAARELVERIIEANDAAIRRVPLRYPGLPEDRTVELHFLPVGGEDTPRERNRPLDGLEAFPGVLEEVAAALRGRYDAVLLDAPTGETETTALLASHLADKLVVVLDDASLEEAIELGAWAHGRRAIASTDRPLHLFPLLVHVADGPAGRAFVEEARPRLEALLRSTLALPACDLSLYVELAQIPQRSATKPAPRLAAEVEPTSDPQGLSHAYFRFVQCLSKSSPIKVGARARPMSAELLSAIEARRAAPQATPAEGLRVVPAERPSSPGLSAPPTTLPSAGAGGRPTERPGRPDPLSTRKLSAQHAERLAEAMALRAQGRNAEAAKICAAIVREAVRDERGSKETAKAFLALGDLSAQTETGEYDEVVRRFHERRHEDPELFEAVLLALYRRGKRHAARERFALATDSLSAALELAGEWKFPGQTSSVDLRALAADAALVLGVISIERGDDARALAALGHAALSTPGGSSAAQRETEAAAACLSAFVLARSGRPDDAADRASALRERLGPSPSPVEGAIAAIAACNEGASLGLAGHYDDALAVLGALSERLAGTWQSPFHEVAAAAAYNEAAVLARAGQVEAALERLGQLRASFGGLGAVVHRVRFSTVLLEGHLLSTLGRKDAAIERLEALQDGLRWMDVCLDHPGEVYMRERRADMAWYLTRMREHARGVDELPGLLQASEEEGDARHGRVHLRAAFELVRHGRRLDDLGAHRAAGACYEEAMSRLERAGSRPPGDASMLACAGLVALSRGAAQRGIPLLRKAAEQGGTAALQGSLERMRGEGLDVEALVAAVREAFDWVPRDRTDALRAADPLGATLIRALVYPGRPPEPLLPPLPFPPVGARFAAAATPALAQGAPGLPQTAALTHVGRLLLLDPPDGTENDLATFGPHATEPVTSTRISPVSLASPLTWPERLGAPTGSAEEVANALDALYPRSSPVAALIHWQATGPDGVVVPAAPVAVEVEARDGATFRLAVLSDVHGHDRIVYDGVTSIQVRDGQGPSAPRRVPTPLLALWRALAMGLPGTFSLSIGQGSSSPTTIVLTGAPREPGTGILHVELHVDRVLVARGDPAALRRVVAEDVDGVVYRFEVEATVGKIEPSLFGSIPGL</sequence>
<accession>A0A4U1JF42</accession>
<comment type="caution">
    <text evidence="2">The sequence shown here is derived from an EMBL/GenBank/DDBJ whole genome shotgun (WGS) entry which is preliminary data.</text>
</comment>
<dbReference type="SUPFAM" id="SSF52540">
    <property type="entry name" value="P-loop containing nucleoside triphosphate hydrolases"/>
    <property type="match status" value="1"/>
</dbReference>
<dbReference type="GO" id="GO:0009898">
    <property type="term" value="C:cytoplasmic side of plasma membrane"/>
    <property type="evidence" value="ECO:0007669"/>
    <property type="project" value="TreeGrafter"/>
</dbReference>
<dbReference type="RefSeq" id="WP_136929020.1">
    <property type="nucleotide sequence ID" value="NZ_SSMQ01000009.1"/>
</dbReference>
<feature type="region of interest" description="Disordered" evidence="1">
    <location>
        <begin position="349"/>
        <end position="402"/>
    </location>
</feature>
<dbReference type="GO" id="GO:0005829">
    <property type="term" value="C:cytosol"/>
    <property type="evidence" value="ECO:0007669"/>
    <property type="project" value="TreeGrafter"/>
</dbReference>
<evidence type="ECO:0000313" key="2">
    <source>
        <dbReference type="EMBL" id="TKD09797.1"/>
    </source>
</evidence>
<name>A0A4U1JF42_9BACT</name>
<dbReference type="SUPFAM" id="SSF48452">
    <property type="entry name" value="TPR-like"/>
    <property type="match status" value="1"/>
</dbReference>
<evidence type="ECO:0008006" key="4">
    <source>
        <dbReference type="Google" id="ProtNLM"/>
    </source>
</evidence>
<gene>
    <name evidence="2" type="ORF">E8A74_11605</name>
</gene>
<protein>
    <recommendedName>
        <fullName evidence="4">CobQ/CobB/MinD/ParA nucleotide binding domain-containing protein</fullName>
    </recommendedName>
</protein>
<dbReference type="GO" id="GO:0051782">
    <property type="term" value="P:negative regulation of cell division"/>
    <property type="evidence" value="ECO:0007669"/>
    <property type="project" value="TreeGrafter"/>
</dbReference>
<dbReference type="InterPro" id="IPR027417">
    <property type="entry name" value="P-loop_NTPase"/>
</dbReference>
<dbReference type="GO" id="GO:0016887">
    <property type="term" value="F:ATP hydrolysis activity"/>
    <property type="evidence" value="ECO:0007669"/>
    <property type="project" value="TreeGrafter"/>
</dbReference>
<dbReference type="GO" id="GO:0005524">
    <property type="term" value="F:ATP binding"/>
    <property type="evidence" value="ECO:0007669"/>
    <property type="project" value="TreeGrafter"/>
</dbReference>
<dbReference type="InterPro" id="IPR011990">
    <property type="entry name" value="TPR-like_helical_dom_sf"/>
</dbReference>
<dbReference type="PANTHER" id="PTHR43384">
    <property type="entry name" value="SEPTUM SITE-DETERMINING PROTEIN MIND HOMOLOG, CHLOROPLASTIC-RELATED"/>
    <property type="match status" value="1"/>
</dbReference>
<proteinExistence type="predicted"/>
<dbReference type="Gene3D" id="1.25.40.10">
    <property type="entry name" value="Tetratricopeptide repeat domain"/>
    <property type="match status" value="1"/>
</dbReference>
<dbReference type="EMBL" id="SSMQ01000009">
    <property type="protein sequence ID" value="TKD09797.1"/>
    <property type="molecule type" value="Genomic_DNA"/>
</dbReference>
<evidence type="ECO:0000256" key="1">
    <source>
        <dbReference type="SAM" id="MobiDB-lite"/>
    </source>
</evidence>
<dbReference type="OrthoDB" id="580767at2"/>
<dbReference type="InterPro" id="IPR050625">
    <property type="entry name" value="ParA/MinD_ATPase"/>
</dbReference>
<keyword evidence="3" id="KW-1185">Reference proteome</keyword>
<organism evidence="2 3">
    <name type="scientific">Polyangium fumosum</name>
    <dbReference type="NCBI Taxonomy" id="889272"/>
    <lineage>
        <taxon>Bacteria</taxon>
        <taxon>Pseudomonadati</taxon>
        <taxon>Myxococcota</taxon>
        <taxon>Polyangia</taxon>
        <taxon>Polyangiales</taxon>
        <taxon>Polyangiaceae</taxon>
        <taxon>Polyangium</taxon>
    </lineage>
</organism>
<dbReference type="PANTHER" id="PTHR43384:SF10">
    <property type="entry name" value="ATPASE INVOLVED IN CHROMOSOME PARTITIONING, PARA_MIND FAMILY"/>
    <property type="match status" value="1"/>
</dbReference>
<evidence type="ECO:0000313" key="3">
    <source>
        <dbReference type="Proteomes" id="UP000309215"/>
    </source>
</evidence>